<organism evidence="2 3">
    <name type="scientific">Sistotremastrum suecicum HHB10207 ss-3</name>
    <dbReference type="NCBI Taxonomy" id="1314776"/>
    <lineage>
        <taxon>Eukaryota</taxon>
        <taxon>Fungi</taxon>
        <taxon>Dikarya</taxon>
        <taxon>Basidiomycota</taxon>
        <taxon>Agaricomycotina</taxon>
        <taxon>Agaricomycetes</taxon>
        <taxon>Sistotremastrales</taxon>
        <taxon>Sistotremastraceae</taxon>
        <taxon>Sistotremastrum</taxon>
    </lineage>
</organism>
<evidence type="ECO:0000313" key="2">
    <source>
        <dbReference type="EMBL" id="KZT40399.1"/>
    </source>
</evidence>
<dbReference type="EMBL" id="KV428033">
    <property type="protein sequence ID" value="KZT40399.1"/>
    <property type="molecule type" value="Genomic_DNA"/>
</dbReference>
<feature type="compositionally biased region" description="Low complexity" evidence="1">
    <location>
        <begin position="17"/>
        <end position="54"/>
    </location>
</feature>
<feature type="compositionally biased region" description="Polar residues" evidence="1">
    <location>
        <begin position="55"/>
        <end position="68"/>
    </location>
</feature>
<dbReference type="Proteomes" id="UP000076798">
    <property type="component" value="Unassembled WGS sequence"/>
</dbReference>
<name>A0A166F8T3_9AGAM</name>
<evidence type="ECO:0000256" key="1">
    <source>
        <dbReference type="SAM" id="MobiDB-lite"/>
    </source>
</evidence>
<feature type="region of interest" description="Disordered" evidence="1">
    <location>
        <begin position="1"/>
        <end position="71"/>
    </location>
</feature>
<proteinExistence type="predicted"/>
<dbReference type="AlphaFoldDB" id="A0A166F8T3"/>
<dbReference type="OrthoDB" id="3223176at2759"/>
<accession>A0A166F8T3</accession>
<gene>
    <name evidence="2" type="ORF">SISSUDRAFT_1060324</name>
</gene>
<protein>
    <submittedName>
        <fullName evidence="2">Uncharacterized protein</fullName>
    </submittedName>
</protein>
<keyword evidence="3" id="KW-1185">Reference proteome</keyword>
<sequence>MPSSSRDSRPQLPPTYSSAVVSRSSETSLRSDLSSDSSSHSSSDSHVSSPGTSSALWAQSPSLDSPTDMSVIGGGGVRIPFTLDERNRFEKAWQRKWSHNPYHYITSGHPEAPRQRNQAFDAPGLFTSTMSQLDILLPALSLSQTALSGNTTRRPITVRLPLFPDMSPVCLRQAAKSTQPFARNYMDVEKLFEGYVSIKHTKDVIVRALLDVMESIVQRILLEGFVILEEWWHPRAKLAQFVVLA</sequence>
<evidence type="ECO:0000313" key="3">
    <source>
        <dbReference type="Proteomes" id="UP000076798"/>
    </source>
</evidence>
<reference evidence="2 3" key="1">
    <citation type="journal article" date="2016" name="Mol. Biol. Evol.">
        <title>Comparative Genomics of Early-Diverging Mushroom-Forming Fungi Provides Insights into the Origins of Lignocellulose Decay Capabilities.</title>
        <authorList>
            <person name="Nagy L.G."/>
            <person name="Riley R."/>
            <person name="Tritt A."/>
            <person name="Adam C."/>
            <person name="Daum C."/>
            <person name="Floudas D."/>
            <person name="Sun H."/>
            <person name="Yadav J.S."/>
            <person name="Pangilinan J."/>
            <person name="Larsson K.H."/>
            <person name="Matsuura K."/>
            <person name="Barry K."/>
            <person name="Labutti K."/>
            <person name="Kuo R."/>
            <person name="Ohm R.A."/>
            <person name="Bhattacharya S.S."/>
            <person name="Shirouzu T."/>
            <person name="Yoshinaga Y."/>
            <person name="Martin F.M."/>
            <person name="Grigoriev I.V."/>
            <person name="Hibbett D.S."/>
        </authorList>
    </citation>
    <scope>NUCLEOTIDE SEQUENCE [LARGE SCALE GENOMIC DNA]</scope>
    <source>
        <strain evidence="2 3">HHB10207 ss-3</strain>
    </source>
</reference>